<organism evidence="2 3">
    <name type="scientific">Mucor saturninus</name>
    <dbReference type="NCBI Taxonomy" id="64648"/>
    <lineage>
        <taxon>Eukaryota</taxon>
        <taxon>Fungi</taxon>
        <taxon>Fungi incertae sedis</taxon>
        <taxon>Mucoromycota</taxon>
        <taxon>Mucoromycotina</taxon>
        <taxon>Mucoromycetes</taxon>
        <taxon>Mucorales</taxon>
        <taxon>Mucorineae</taxon>
        <taxon>Mucoraceae</taxon>
        <taxon>Mucor</taxon>
    </lineage>
</organism>
<name>A0A8H7QNI0_9FUNG</name>
<accession>A0A8H7QNI0</accession>
<protein>
    <submittedName>
        <fullName evidence="2">Uncharacterized protein</fullName>
    </submittedName>
</protein>
<keyword evidence="1" id="KW-0472">Membrane</keyword>
<gene>
    <name evidence="2" type="ORF">INT47_001329</name>
</gene>
<keyword evidence="1" id="KW-0812">Transmembrane</keyword>
<reference evidence="2" key="1">
    <citation type="submission" date="2020-12" db="EMBL/GenBank/DDBJ databases">
        <title>Metabolic potential, ecology and presence of endohyphal bacteria is reflected in genomic diversity of Mucoromycotina.</title>
        <authorList>
            <person name="Muszewska A."/>
            <person name="Okrasinska A."/>
            <person name="Steczkiewicz K."/>
            <person name="Drgas O."/>
            <person name="Orlowska M."/>
            <person name="Perlinska-Lenart U."/>
            <person name="Aleksandrzak-Piekarczyk T."/>
            <person name="Szatraj K."/>
            <person name="Zielenkiewicz U."/>
            <person name="Pilsyk S."/>
            <person name="Malc E."/>
            <person name="Mieczkowski P."/>
            <person name="Kruszewska J.S."/>
            <person name="Biernat P."/>
            <person name="Pawlowska J."/>
        </authorList>
    </citation>
    <scope>NUCLEOTIDE SEQUENCE</scope>
    <source>
        <strain evidence="2">WA0000017839</strain>
    </source>
</reference>
<proteinExistence type="predicted"/>
<keyword evidence="1" id="KW-1133">Transmembrane helix</keyword>
<dbReference type="EMBL" id="JAEPRD010000167">
    <property type="protein sequence ID" value="KAG2195582.1"/>
    <property type="molecule type" value="Genomic_DNA"/>
</dbReference>
<evidence type="ECO:0000256" key="1">
    <source>
        <dbReference type="SAM" id="Phobius"/>
    </source>
</evidence>
<feature type="transmembrane region" description="Helical" evidence="1">
    <location>
        <begin position="81"/>
        <end position="99"/>
    </location>
</feature>
<evidence type="ECO:0000313" key="2">
    <source>
        <dbReference type="EMBL" id="KAG2195582.1"/>
    </source>
</evidence>
<keyword evidence="3" id="KW-1185">Reference proteome</keyword>
<dbReference type="AlphaFoldDB" id="A0A8H7QNI0"/>
<comment type="caution">
    <text evidence="2">The sequence shown here is derived from an EMBL/GenBank/DDBJ whole genome shotgun (WGS) entry which is preliminary data.</text>
</comment>
<sequence>MTSVVISAPVMMEPENKSTSTFATTVVPYYGSREPKQSIIETDRVIFQMMDDIQISQLQQDWQEIVQPTTRKTGIFWKFRLVFSAIIILLLVVATVVISELTKERT</sequence>
<dbReference type="Proteomes" id="UP000603453">
    <property type="component" value="Unassembled WGS sequence"/>
</dbReference>
<dbReference type="OrthoDB" id="2279623at2759"/>
<evidence type="ECO:0000313" key="3">
    <source>
        <dbReference type="Proteomes" id="UP000603453"/>
    </source>
</evidence>